<reference evidence="2 3" key="1">
    <citation type="submission" date="2020-08" db="EMBL/GenBank/DDBJ databases">
        <title>Genomic Encyclopedia of Type Strains, Phase IV (KMG-V): Genome sequencing to study the core and pangenomes of soil and plant-associated prokaryotes.</title>
        <authorList>
            <person name="Whitman W."/>
        </authorList>
    </citation>
    <scope>NUCLEOTIDE SEQUENCE [LARGE SCALE GENOMIC DNA]</scope>
    <source>
        <strain evidence="2 3">SRMrh-85</strain>
    </source>
</reference>
<proteinExistence type="predicted"/>
<gene>
    <name evidence="2" type="ORF">FHX59_006780</name>
</gene>
<accession>A0ABR6FXY5</accession>
<feature type="transmembrane region" description="Helical" evidence="1">
    <location>
        <begin position="99"/>
        <end position="119"/>
    </location>
</feature>
<feature type="transmembrane region" description="Helical" evidence="1">
    <location>
        <begin position="12"/>
        <end position="40"/>
    </location>
</feature>
<protein>
    <recommendedName>
        <fullName evidence="4">DUF4386 family protein</fullName>
    </recommendedName>
</protein>
<keyword evidence="1" id="KW-0472">Membrane</keyword>
<comment type="caution">
    <text evidence="2">The sequence shown here is derived from an EMBL/GenBank/DDBJ whole genome shotgun (WGS) entry which is preliminary data.</text>
</comment>
<evidence type="ECO:0000313" key="2">
    <source>
        <dbReference type="EMBL" id="MBB2932299.1"/>
    </source>
</evidence>
<dbReference type="EMBL" id="JACHVZ010000025">
    <property type="protein sequence ID" value="MBB2932299.1"/>
    <property type="molecule type" value="Genomic_DNA"/>
</dbReference>
<feature type="transmembrane region" description="Helical" evidence="1">
    <location>
        <begin position="170"/>
        <end position="187"/>
    </location>
</feature>
<sequence length="217" mass="23086">MKRLVTAAQPPAVPPAAAVAGLVFSLLLITSLVIMCLAVPDLTAEKGPLEYGFGRAISLALHLIPFAGIAFLWLLGVLRDRIGALEDRFSGTLMLGSGLLFVACLFASAAVSGAIVSSISSLSAVRTSGEVYFFAREVAYAFMNIFAVKMAGVFMGAGCAIALRTAILPRWIAFIGYAGSLALLLVIWGWLWIVMLFPLWTLMVSIYILLVKRQGAG</sequence>
<evidence type="ECO:0008006" key="4">
    <source>
        <dbReference type="Google" id="ProtNLM"/>
    </source>
</evidence>
<feature type="transmembrane region" description="Helical" evidence="1">
    <location>
        <begin position="60"/>
        <end position="78"/>
    </location>
</feature>
<name>A0ABR6FXY5_9BURK</name>
<evidence type="ECO:0000313" key="3">
    <source>
        <dbReference type="Proteomes" id="UP000533533"/>
    </source>
</evidence>
<dbReference type="Proteomes" id="UP000533533">
    <property type="component" value="Unassembled WGS sequence"/>
</dbReference>
<feature type="transmembrane region" description="Helical" evidence="1">
    <location>
        <begin position="193"/>
        <end position="211"/>
    </location>
</feature>
<organism evidence="2 3">
    <name type="scientific">Paraburkholderia silvatlantica</name>
    <dbReference type="NCBI Taxonomy" id="321895"/>
    <lineage>
        <taxon>Bacteria</taxon>
        <taxon>Pseudomonadati</taxon>
        <taxon>Pseudomonadota</taxon>
        <taxon>Betaproteobacteria</taxon>
        <taxon>Burkholderiales</taxon>
        <taxon>Burkholderiaceae</taxon>
        <taxon>Paraburkholderia</taxon>
    </lineage>
</organism>
<feature type="transmembrane region" description="Helical" evidence="1">
    <location>
        <begin position="139"/>
        <end position="163"/>
    </location>
</feature>
<evidence type="ECO:0000256" key="1">
    <source>
        <dbReference type="SAM" id="Phobius"/>
    </source>
</evidence>
<keyword evidence="3" id="KW-1185">Reference proteome</keyword>
<dbReference type="RefSeq" id="WP_110387971.1">
    <property type="nucleotide sequence ID" value="NZ_JACHVZ010000025.1"/>
</dbReference>
<keyword evidence="1" id="KW-0812">Transmembrane</keyword>
<keyword evidence="1" id="KW-1133">Transmembrane helix</keyword>